<dbReference type="RefSeq" id="WP_247346507.1">
    <property type="nucleotide sequence ID" value="NZ_CP095550.1"/>
</dbReference>
<sequence>MNRKMFLALLLLLVVAVFSLSPDYASAEDDLSTAISFPEREQEGLKDSDLVQFDTLYTGEIQDIQDTDYYYFKLDEPGKVKIKLRNHVSKKWYIYLTDGESNSYDRVYSLDGVVVRDDGIEYTEKEIGLPAGTYYFFLGPYKLSCLACSSTYFNLEEPYYFQVSYEAGDYFEKEFNNDKISANNIEFDQTYKGAIQNQGGSYGESDYYRFQTNETGGISLSIRNSAEHQWNVSIEDSNGKSYGSYTTSTGVEVKDNGPVFTHIDQTLPEGTYYIRISGDEAPYSFIVKENDVTPPVISYVYEMTDATRLITGKTEANADVNIEIAGKFITIEKADKDGSFSIDITPPKAGSTVRVQTRDSAGNKSKPVYLTVKATDARHKDAEKVGSTVRMEMKKVNAAIQSGDIAKVDSLYDELSYQIGRTERIIGKVSGKTRRTHLLESYVRPAKIARERVIYEVSQLRLMRIIQDLQSDGQFDKAQSAYEKLGRLKKRAVEIKKAGGYEALPNEISETLLKMEEEILKEFSK</sequence>
<feature type="domain" description="SbsC C-terminal" evidence="3">
    <location>
        <begin position="377"/>
        <end position="447"/>
    </location>
</feature>
<protein>
    <submittedName>
        <fullName evidence="4">Ig-like domain-containing protein</fullName>
    </submittedName>
</protein>
<comment type="caution">
    <text evidence="4">The sequence shown here is derived from an EMBL/GenBank/DDBJ whole genome shotgun (WGS) entry which is preliminary data.</text>
</comment>
<evidence type="ECO:0000313" key="5">
    <source>
        <dbReference type="Proteomes" id="UP001597318"/>
    </source>
</evidence>
<evidence type="ECO:0000259" key="2">
    <source>
        <dbReference type="Pfam" id="PF17936"/>
    </source>
</evidence>
<dbReference type="Gene3D" id="2.60.120.380">
    <property type="match status" value="2"/>
</dbReference>
<feature type="signal peptide" evidence="1">
    <location>
        <begin position="1"/>
        <end position="27"/>
    </location>
</feature>
<evidence type="ECO:0000313" key="4">
    <source>
        <dbReference type="EMBL" id="MFD2214977.1"/>
    </source>
</evidence>
<evidence type="ECO:0000256" key="1">
    <source>
        <dbReference type="SAM" id="SignalP"/>
    </source>
</evidence>
<dbReference type="InterPro" id="IPR013783">
    <property type="entry name" value="Ig-like_fold"/>
</dbReference>
<dbReference type="Pfam" id="PF18058">
    <property type="entry name" value="SbsC_C"/>
    <property type="match status" value="1"/>
</dbReference>
<feature type="chain" id="PRO_5046480032" evidence="1">
    <location>
        <begin position="28"/>
        <end position="525"/>
    </location>
</feature>
<dbReference type="InterPro" id="IPR041498">
    <property type="entry name" value="Big_6"/>
</dbReference>
<dbReference type="Gene3D" id="2.60.40.10">
    <property type="entry name" value="Immunoglobulins"/>
    <property type="match status" value="1"/>
</dbReference>
<accession>A0ABW5BYN9</accession>
<gene>
    <name evidence="4" type="ORF">ACFSKK_14905</name>
</gene>
<dbReference type="SUPFAM" id="SSF89260">
    <property type="entry name" value="Collagen-binding domain"/>
    <property type="match status" value="2"/>
</dbReference>
<dbReference type="EMBL" id="JBHUIK010000003">
    <property type="protein sequence ID" value="MFD2214977.1"/>
    <property type="molecule type" value="Genomic_DNA"/>
</dbReference>
<reference evidence="5" key="1">
    <citation type="journal article" date="2019" name="Int. J. Syst. Evol. Microbiol.">
        <title>The Global Catalogue of Microorganisms (GCM) 10K type strain sequencing project: providing services to taxonomists for standard genome sequencing and annotation.</title>
        <authorList>
            <consortium name="The Broad Institute Genomics Platform"/>
            <consortium name="The Broad Institute Genome Sequencing Center for Infectious Disease"/>
            <person name="Wu L."/>
            <person name="Ma J."/>
        </authorList>
    </citation>
    <scope>NUCLEOTIDE SEQUENCE [LARGE SCALE GENOMIC DNA]</scope>
    <source>
        <strain evidence="5">CGMCC 1.15474</strain>
    </source>
</reference>
<keyword evidence="5" id="KW-1185">Reference proteome</keyword>
<dbReference type="InterPro" id="IPR041378">
    <property type="entry name" value="S-layer_SbsC_C"/>
</dbReference>
<evidence type="ECO:0000259" key="3">
    <source>
        <dbReference type="Pfam" id="PF18058"/>
    </source>
</evidence>
<keyword evidence="1" id="KW-0732">Signal</keyword>
<name>A0ABW5BYN9_9BACI</name>
<feature type="domain" description="Bacterial Ig" evidence="2">
    <location>
        <begin position="303"/>
        <end position="373"/>
    </location>
</feature>
<dbReference type="Proteomes" id="UP001597318">
    <property type="component" value="Unassembled WGS sequence"/>
</dbReference>
<proteinExistence type="predicted"/>
<dbReference type="Pfam" id="PF17936">
    <property type="entry name" value="Big_6"/>
    <property type="match status" value="1"/>
</dbReference>
<organism evidence="4 5">
    <name type="scientific">Metabacillus endolithicus</name>
    <dbReference type="NCBI Taxonomy" id="1535204"/>
    <lineage>
        <taxon>Bacteria</taxon>
        <taxon>Bacillati</taxon>
        <taxon>Bacillota</taxon>
        <taxon>Bacilli</taxon>
        <taxon>Bacillales</taxon>
        <taxon>Bacillaceae</taxon>
        <taxon>Metabacillus</taxon>
    </lineage>
</organism>
<dbReference type="Gene3D" id="1.20.58.780">
    <property type="match status" value="1"/>
</dbReference>